<dbReference type="Pfam" id="PF01555">
    <property type="entry name" value="N6_N4_Mtase"/>
    <property type="match status" value="1"/>
</dbReference>
<gene>
    <name evidence="8" type="ORF">HZ995_01620</name>
</gene>
<evidence type="ECO:0000256" key="6">
    <source>
        <dbReference type="ARBA" id="ARBA00047942"/>
    </source>
</evidence>
<dbReference type="InterPro" id="IPR029063">
    <property type="entry name" value="SAM-dependent_MTases_sf"/>
</dbReference>
<reference evidence="8" key="1">
    <citation type="submission" date="2020-07" db="EMBL/GenBank/DDBJ databases">
        <title>Genome sequences of bacteria associated with the marine, planktonic diatom Thalassiosira profunda strain ECT2AJA-044.</title>
        <authorList>
            <person name="Gargas C.B."/>
            <person name="Roberts W.R."/>
            <person name="Alverson A.J."/>
        </authorList>
    </citation>
    <scope>NUCLEOTIDE SEQUENCE</scope>
    <source>
        <strain evidence="8">ECT2AJA-044</strain>
    </source>
</reference>
<keyword evidence="5" id="KW-0949">S-adenosyl-L-methionine</keyword>
<dbReference type="REBASE" id="468828">
    <property type="entry name" value="M.Cac044ORF1620P"/>
</dbReference>
<evidence type="ECO:0000259" key="7">
    <source>
        <dbReference type="Pfam" id="PF01555"/>
    </source>
</evidence>
<dbReference type="PROSITE" id="PS00092">
    <property type="entry name" value="N6_MTASE"/>
    <property type="match status" value="1"/>
</dbReference>
<organism evidence="8 9">
    <name type="scientific">Cognatishimia activa</name>
    <dbReference type="NCBI Taxonomy" id="1715691"/>
    <lineage>
        <taxon>Bacteria</taxon>
        <taxon>Pseudomonadati</taxon>
        <taxon>Pseudomonadota</taxon>
        <taxon>Alphaproteobacteria</taxon>
        <taxon>Rhodobacterales</taxon>
        <taxon>Paracoccaceae</taxon>
        <taxon>Cognatishimia</taxon>
    </lineage>
</organism>
<dbReference type="GO" id="GO:0003677">
    <property type="term" value="F:DNA binding"/>
    <property type="evidence" value="ECO:0007669"/>
    <property type="project" value="InterPro"/>
</dbReference>
<evidence type="ECO:0000256" key="5">
    <source>
        <dbReference type="ARBA" id="ARBA00022691"/>
    </source>
</evidence>
<accession>A0A975EQY8</accession>
<evidence type="ECO:0000256" key="3">
    <source>
        <dbReference type="ARBA" id="ARBA00022603"/>
    </source>
</evidence>
<dbReference type="PRINTS" id="PR00506">
    <property type="entry name" value="D21N6MTFRASE"/>
</dbReference>
<dbReference type="Gene3D" id="3.40.50.150">
    <property type="entry name" value="Vaccinia Virus protein VP39"/>
    <property type="match status" value="1"/>
</dbReference>
<sequence>MKNITTKDGQSADLIGENIAHMKQLFPDAFSENGLDFDVLRQLLGDASVLDEGEEKYGLNWHGKKKARQIALTPSMGTLLPCPEESVDWDTTQNLFIEGDNLEVLKLLQKSYANKVKLIYIDPPYNTGNDFVYSDDYKDSLEHYLISTGQKKRDGSKVSSSQDSAGRRHTKWLSMMFPRLILAKNLLSQDGMVLVSIDDNEYSQLKRLCDDVFGEENFRNSLIVRRRVKSLNVQFAEEGLHSLNVGFEYVLVYSKNKDLLLNPLRFKKKEVPTKGSWNVFWSGADRPTMRYEILGFTPETGQWRWSKEKADEAIRNYQTYLEGFSNKMSLEEYWKQNGEKLKFIRKIEDGKGKNGGVQYWIGPSETTLRTSNWTDIEVSQIRKDFDLPFENPKNVSLIETLVDLHIDKDALVLDFFAGSGTTADAVMRLNARDGGKRACISVQLPEPTPEKSEAKKAGFLSISEISKARIKLAGRRLNSSEVGFNGDTGFKVFKLAESNIRAWNPDRTDLEETLLSHQEHLIEGRTEQDLLYELLLKRGVDLAVPIETREVAGKTIYSIGAGVLFACLDPSLNTDEIEPVAEGILAWQKELDPEADTHVFFRDSAFHDDNVAKTNMVAILEQNGITHVRSL</sequence>
<keyword evidence="4" id="KW-0808">Transferase</keyword>
<evidence type="ECO:0000256" key="4">
    <source>
        <dbReference type="ARBA" id="ARBA00022679"/>
    </source>
</evidence>
<evidence type="ECO:0000256" key="1">
    <source>
        <dbReference type="ARBA" id="ARBA00006594"/>
    </source>
</evidence>
<evidence type="ECO:0000313" key="9">
    <source>
        <dbReference type="Proteomes" id="UP000665026"/>
    </source>
</evidence>
<protein>
    <recommendedName>
        <fullName evidence="2">site-specific DNA-methyltransferase (adenine-specific)</fullName>
        <ecNumber evidence="2">2.1.1.72</ecNumber>
    </recommendedName>
</protein>
<dbReference type="EC" id="2.1.1.72" evidence="2"/>
<dbReference type="PIRSF" id="PIRSF015855">
    <property type="entry name" value="TypeIII_Mtase_mKpnI"/>
    <property type="match status" value="1"/>
</dbReference>
<dbReference type="EMBL" id="CP060010">
    <property type="protein sequence ID" value="QTN36247.1"/>
    <property type="molecule type" value="Genomic_DNA"/>
</dbReference>
<dbReference type="GO" id="GO:0009007">
    <property type="term" value="F:site-specific DNA-methyltransferase (adenine-specific) activity"/>
    <property type="evidence" value="ECO:0007669"/>
    <property type="project" value="UniProtKB-EC"/>
</dbReference>
<evidence type="ECO:0000313" key="8">
    <source>
        <dbReference type="EMBL" id="QTN36247.1"/>
    </source>
</evidence>
<dbReference type="InterPro" id="IPR002052">
    <property type="entry name" value="DNA_methylase_N6_adenine_CS"/>
</dbReference>
<dbReference type="InterPro" id="IPR002295">
    <property type="entry name" value="N4/N6-MTase_EcoPI_Mod-like"/>
</dbReference>
<comment type="catalytic activity">
    <reaction evidence="6">
        <text>a 2'-deoxyadenosine in DNA + S-adenosyl-L-methionine = an N(6)-methyl-2'-deoxyadenosine in DNA + S-adenosyl-L-homocysteine + H(+)</text>
        <dbReference type="Rhea" id="RHEA:15197"/>
        <dbReference type="Rhea" id="RHEA-COMP:12418"/>
        <dbReference type="Rhea" id="RHEA-COMP:12419"/>
        <dbReference type="ChEBI" id="CHEBI:15378"/>
        <dbReference type="ChEBI" id="CHEBI:57856"/>
        <dbReference type="ChEBI" id="CHEBI:59789"/>
        <dbReference type="ChEBI" id="CHEBI:90615"/>
        <dbReference type="ChEBI" id="CHEBI:90616"/>
        <dbReference type="EC" id="2.1.1.72"/>
    </reaction>
</comment>
<dbReference type="SUPFAM" id="SSF53335">
    <property type="entry name" value="S-adenosyl-L-methionine-dependent methyltransferases"/>
    <property type="match status" value="1"/>
</dbReference>
<comment type="similarity">
    <text evidence="1">Belongs to the N(4)/N(6)-methyltransferase family.</text>
</comment>
<dbReference type="GO" id="GO:0032259">
    <property type="term" value="P:methylation"/>
    <property type="evidence" value="ECO:0007669"/>
    <property type="project" value="UniProtKB-KW"/>
</dbReference>
<dbReference type="RefSeq" id="WP_209356950.1">
    <property type="nucleotide sequence ID" value="NZ_CP060010.1"/>
</dbReference>
<feature type="domain" description="DNA methylase N-4/N-6" evidence="7">
    <location>
        <begin position="116"/>
        <end position="432"/>
    </location>
</feature>
<dbReference type="KEGG" id="cact:HZ995_01620"/>
<name>A0A975EQY8_9RHOB</name>
<keyword evidence="3" id="KW-0489">Methyltransferase</keyword>
<dbReference type="InterPro" id="IPR002941">
    <property type="entry name" value="DNA_methylase_N4/N6"/>
</dbReference>
<proteinExistence type="inferred from homology"/>
<dbReference type="GO" id="GO:0008170">
    <property type="term" value="F:N-methyltransferase activity"/>
    <property type="evidence" value="ECO:0007669"/>
    <property type="project" value="InterPro"/>
</dbReference>
<dbReference type="AlphaFoldDB" id="A0A975EQY8"/>
<evidence type="ECO:0000256" key="2">
    <source>
        <dbReference type="ARBA" id="ARBA00011900"/>
    </source>
</evidence>
<dbReference type="Proteomes" id="UP000665026">
    <property type="component" value="Chromosome"/>
</dbReference>